<proteinExistence type="predicted"/>
<sequence length="442" mass="48987">MVTSRPDKDDGSVSGQVGALPPAQPIPPASSLPPSQQYNQWVPQPHTDLSIPEFNCNRAFDASLFDMIRYKSFQPTQAAPEAPFAQPAIPPPPEMHPLMQTQHFNQQLPAMETMQESQYHGYLEADPVHAAAHYPVLSDLLPPPDAAAKSASGRRRVRPPGSAIKSKPKPNKLAKTAAAAGTLDQERSTEQPQVATEADPTAWAWLAAGLEEEEEEVMEYADTSPPGVRFTPSDAEIIGYLRRKYLGRRMPVDFIKEFDVFKDHPSTIQEECGDSINGSWYVFSRRHRKYKNGFRPTRSVGEVGYWKSNTVEAAIIVNGVEIGRVNSLTFTLGCQPKGTPTLWKMKEYRIKECQLKPNPMSMLLDPWVICRLFRADAEDQHGVPIQVGEQPDEVVEHVDAANGGGEDNVNGNQQPPNDPEQELSIEDYLALDDFAHGDPGDQ</sequence>
<dbReference type="Proteomes" id="UP001732700">
    <property type="component" value="Chromosome 4D"/>
</dbReference>
<reference evidence="1" key="1">
    <citation type="submission" date="2021-05" db="EMBL/GenBank/DDBJ databases">
        <authorList>
            <person name="Scholz U."/>
            <person name="Mascher M."/>
            <person name="Fiebig A."/>
        </authorList>
    </citation>
    <scope>NUCLEOTIDE SEQUENCE [LARGE SCALE GENOMIC DNA]</scope>
</reference>
<keyword evidence="2" id="KW-1185">Reference proteome</keyword>
<evidence type="ECO:0000313" key="2">
    <source>
        <dbReference type="Proteomes" id="UP001732700"/>
    </source>
</evidence>
<name>A0ACD5X972_AVESA</name>
<accession>A0ACD5X972</accession>
<evidence type="ECO:0000313" key="1">
    <source>
        <dbReference type="EnsemblPlants" id="AVESA.00010b.r2.4DG0758190.1.CDS"/>
    </source>
</evidence>
<protein>
    <submittedName>
        <fullName evidence="1">Uncharacterized protein</fullName>
    </submittedName>
</protein>
<dbReference type="EnsemblPlants" id="AVESA.00010b.r2.4DG0758190.1">
    <property type="protein sequence ID" value="AVESA.00010b.r2.4DG0758190.1.CDS"/>
    <property type="gene ID" value="AVESA.00010b.r2.4DG0758190"/>
</dbReference>
<reference evidence="1" key="2">
    <citation type="submission" date="2025-09" db="UniProtKB">
        <authorList>
            <consortium name="EnsemblPlants"/>
        </authorList>
    </citation>
    <scope>IDENTIFICATION</scope>
</reference>
<organism evidence="1 2">
    <name type="scientific">Avena sativa</name>
    <name type="common">Oat</name>
    <dbReference type="NCBI Taxonomy" id="4498"/>
    <lineage>
        <taxon>Eukaryota</taxon>
        <taxon>Viridiplantae</taxon>
        <taxon>Streptophyta</taxon>
        <taxon>Embryophyta</taxon>
        <taxon>Tracheophyta</taxon>
        <taxon>Spermatophyta</taxon>
        <taxon>Magnoliopsida</taxon>
        <taxon>Liliopsida</taxon>
        <taxon>Poales</taxon>
        <taxon>Poaceae</taxon>
        <taxon>BOP clade</taxon>
        <taxon>Pooideae</taxon>
        <taxon>Poodae</taxon>
        <taxon>Poeae</taxon>
        <taxon>Poeae Chloroplast Group 1 (Aveneae type)</taxon>
        <taxon>Aveninae</taxon>
        <taxon>Avena</taxon>
    </lineage>
</organism>